<sequence>MTTATSVSSRAATPAATTAPQAPPPPPKSGNCNSSSTDDDDNDSDDDLDVIAPPPRAALPGSAKPGANKTPSPSPQPNGSPSSSGRTSPPPPPPPTRVSRTTSQDNDPQQLLREKDQRIAALERELDSLSHNESERAAFWQVQHSNLHQQFLRTDTELRLLRAEADLRAAERDELRQDWDAARRDLAARECEVVDLRGQVRGLKEWLANSTRSAYGGGGDAPADDVFADGFSRLYNGLQNWIISNFRRTKLGGNASEKMQEGAARQTNAIIARINRLLSGITTDQSTTAAASTVQNTALRGPSPTPLDPVARETSLRQLITTAIDLACQLSVQRALFRVFLPTATAANADKQTVFDPARMEDVGGLLDEDSLAAGPAVRCAMFPGVVKRGDENGGNLQQYENVISKARVLCCHPQD</sequence>
<keyword evidence="1" id="KW-0175">Coiled coil</keyword>
<dbReference type="Proteomes" id="UP000011086">
    <property type="component" value="Unassembled WGS sequence"/>
</dbReference>
<dbReference type="AlphaFoldDB" id="A0AA97PJP2"/>
<evidence type="ECO:0000313" key="3">
    <source>
        <dbReference type="EMBL" id="ELQ37127.1"/>
    </source>
</evidence>
<organism evidence="3">
    <name type="scientific">Pyricularia oryzae (strain Y34)</name>
    <name type="common">Rice blast fungus</name>
    <name type="synonym">Magnaporthe oryzae</name>
    <dbReference type="NCBI Taxonomy" id="1143189"/>
    <lineage>
        <taxon>Eukaryota</taxon>
        <taxon>Fungi</taxon>
        <taxon>Dikarya</taxon>
        <taxon>Ascomycota</taxon>
        <taxon>Pezizomycotina</taxon>
        <taxon>Sordariomycetes</taxon>
        <taxon>Sordariomycetidae</taxon>
        <taxon>Magnaporthales</taxon>
        <taxon>Pyriculariaceae</taxon>
        <taxon>Pyricularia</taxon>
    </lineage>
</organism>
<proteinExistence type="predicted"/>
<dbReference type="EMBL" id="JH793201">
    <property type="protein sequence ID" value="ELQ37127.1"/>
    <property type="molecule type" value="Genomic_DNA"/>
</dbReference>
<evidence type="ECO:0000256" key="2">
    <source>
        <dbReference type="SAM" id="MobiDB-lite"/>
    </source>
</evidence>
<feature type="compositionally biased region" description="Low complexity" evidence="2">
    <location>
        <begin position="1"/>
        <end position="20"/>
    </location>
</feature>
<feature type="compositionally biased region" description="Acidic residues" evidence="2">
    <location>
        <begin position="37"/>
        <end position="49"/>
    </location>
</feature>
<reference evidence="3" key="1">
    <citation type="journal article" date="2012" name="PLoS Genet.">
        <title>Comparative analysis of the genomes of two field isolates of the rice blast fungus Magnaporthe oryzae.</title>
        <authorList>
            <person name="Xue M."/>
            <person name="Yang J."/>
            <person name="Li Z."/>
            <person name="Hu S."/>
            <person name="Yao N."/>
            <person name="Dean R.A."/>
            <person name="Zhao W."/>
            <person name="Shen M."/>
            <person name="Zhang H."/>
            <person name="Li C."/>
            <person name="Liu L."/>
            <person name="Cao L."/>
            <person name="Xu X."/>
            <person name="Xing Y."/>
            <person name="Hsiang T."/>
            <person name="Zhang Z."/>
            <person name="Xu J.R."/>
            <person name="Peng Y.L."/>
        </authorList>
    </citation>
    <scope>NUCLEOTIDE SEQUENCE</scope>
    <source>
        <strain evidence="3">Y34</strain>
    </source>
</reference>
<gene>
    <name evidence="3" type="ORF">OOU_Y34scaffold00618g17</name>
</gene>
<feature type="coiled-coil region" evidence="1">
    <location>
        <begin position="112"/>
        <end position="173"/>
    </location>
</feature>
<accession>A0AA97PJP2</accession>
<name>A0AA97PJP2_PYRO3</name>
<feature type="region of interest" description="Disordered" evidence="2">
    <location>
        <begin position="1"/>
        <end position="112"/>
    </location>
</feature>
<evidence type="ECO:0000256" key="1">
    <source>
        <dbReference type="SAM" id="Coils"/>
    </source>
</evidence>
<protein>
    <submittedName>
        <fullName evidence="3">Uncharacterized protein</fullName>
    </submittedName>
</protein>